<reference evidence="1 2" key="1">
    <citation type="submission" date="2016-11" db="EMBL/GenBank/DDBJ databases">
        <authorList>
            <person name="Jaros S."/>
            <person name="Januszkiewicz K."/>
            <person name="Wedrychowicz H."/>
        </authorList>
    </citation>
    <scope>NUCLEOTIDE SEQUENCE [LARGE SCALE GENOMIC DNA]</scope>
    <source>
        <strain evidence="1 2">IBRC-M 10683</strain>
    </source>
</reference>
<dbReference type="AlphaFoldDB" id="A0A1M5G5A6"/>
<organism evidence="1 2">
    <name type="scientific">Ornithinibacillus halophilus</name>
    <dbReference type="NCBI Taxonomy" id="930117"/>
    <lineage>
        <taxon>Bacteria</taxon>
        <taxon>Bacillati</taxon>
        <taxon>Bacillota</taxon>
        <taxon>Bacilli</taxon>
        <taxon>Bacillales</taxon>
        <taxon>Bacillaceae</taxon>
        <taxon>Ornithinibacillus</taxon>
    </lineage>
</organism>
<proteinExistence type="predicted"/>
<name>A0A1M5G5A6_9BACI</name>
<sequence length="39" mass="4457">MGLDYGDVELSGFPVKNAYKFTGGIFNEYNRTTYFLKSI</sequence>
<evidence type="ECO:0000313" key="2">
    <source>
        <dbReference type="Proteomes" id="UP000183988"/>
    </source>
</evidence>
<protein>
    <submittedName>
        <fullName evidence="1">Uncharacterized protein</fullName>
    </submittedName>
</protein>
<dbReference type="EMBL" id="FQVW01000011">
    <property type="protein sequence ID" value="SHF99010.1"/>
    <property type="molecule type" value="Genomic_DNA"/>
</dbReference>
<evidence type="ECO:0000313" key="1">
    <source>
        <dbReference type="EMBL" id="SHF99010.1"/>
    </source>
</evidence>
<keyword evidence="2" id="KW-1185">Reference proteome</keyword>
<dbReference type="Proteomes" id="UP000183988">
    <property type="component" value="Unassembled WGS sequence"/>
</dbReference>
<gene>
    <name evidence="1" type="ORF">SAMN05216225_101177</name>
</gene>
<accession>A0A1M5G5A6</accession>